<dbReference type="InterPro" id="IPR002716">
    <property type="entry name" value="PIN_dom"/>
</dbReference>
<dbReference type="EMBL" id="JBHLSW010000007">
    <property type="protein sequence ID" value="MFC0634248.1"/>
    <property type="molecule type" value="Genomic_DNA"/>
</dbReference>
<feature type="domain" description="PIN" evidence="1">
    <location>
        <begin position="2"/>
        <end position="116"/>
    </location>
</feature>
<dbReference type="SUPFAM" id="SSF88723">
    <property type="entry name" value="PIN domain-like"/>
    <property type="match status" value="1"/>
</dbReference>
<evidence type="ECO:0000313" key="3">
    <source>
        <dbReference type="Proteomes" id="UP001589906"/>
    </source>
</evidence>
<dbReference type="InterPro" id="IPR041705">
    <property type="entry name" value="PIN_Sll0205"/>
</dbReference>
<dbReference type="Gene3D" id="3.40.50.1010">
    <property type="entry name" value="5'-nuclease"/>
    <property type="match status" value="1"/>
</dbReference>
<dbReference type="PANTHER" id="PTHR36173:SF1">
    <property type="entry name" value="RIBONUCLEASE VAPC22"/>
    <property type="match status" value="1"/>
</dbReference>
<dbReference type="InterPro" id="IPR029060">
    <property type="entry name" value="PIN-like_dom_sf"/>
</dbReference>
<keyword evidence="3" id="KW-1185">Reference proteome</keyword>
<reference evidence="2 3" key="1">
    <citation type="submission" date="2024-09" db="EMBL/GenBank/DDBJ databases">
        <authorList>
            <person name="Sun Q."/>
            <person name="Mori K."/>
        </authorList>
    </citation>
    <scope>NUCLEOTIDE SEQUENCE [LARGE SCALE GENOMIC DNA]</scope>
    <source>
        <strain evidence="2 3">NCAIM B.02621</strain>
    </source>
</reference>
<dbReference type="Pfam" id="PF01850">
    <property type="entry name" value="PIN"/>
    <property type="match status" value="1"/>
</dbReference>
<comment type="caution">
    <text evidence="2">The sequence shown here is derived from an EMBL/GenBank/DDBJ whole genome shotgun (WGS) entry which is preliminary data.</text>
</comment>
<protein>
    <submittedName>
        <fullName evidence="2">Type II toxin-antitoxin system VapC family toxin</fullName>
    </submittedName>
</protein>
<dbReference type="InterPro" id="IPR052919">
    <property type="entry name" value="TA_system_RNase"/>
</dbReference>
<dbReference type="CDD" id="cd09872">
    <property type="entry name" value="PIN_Sll0205-like"/>
    <property type="match status" value="1"/>
</dbReference>
<organism evidence="2 3">
    <name type="scientific">Brevundimonas balnearis</name>
    <dbReference type="NCBI Taxonomy" id="1572858"/>
    <lineage>
        <taxon>Bacteria</taxon>
        <taxon>Pseudomonadati</taxon>
        <taxon>Pseudomonadota</taxon>
        <taxon>Alphaproteobacteria</taxon>
        <taxon>Caulobacterales</taxon>
        <taxon>Caulobacteraceae</taxon>
        <taxon>Brevundimonas</taxon>
    </lineage>
</organism>
<dbReference type="Proteomes" id="UP001589906">
    <property type="component" value="Unassembled WGS sequence"/>
</dbReference>
<dbReference type="PANTHER" id="PTHR36173">
    <property type="entry name" value="RIBONUCLEASE VAPC16-RELATED"/>
    <property type="match status" value="1"/>
</dbReference>
<evidence type="ECO:0000313" key="2">
    <source>
        <dbReference type="EMBL" id="MFC0634248.1"/>
    </source>
</evidence>
<dbReference type="RefSeq" id="WP_376836266.1">
    <property type="nucleotide sequence ID" value="NZ_JBHLSW010000007.1"/>
</dbReference>
<sequence length="130" mass="14079">MDTCAAIWMIEGGLSSRAESEIRLAKEQGIEVLVSPITAWEIGLLVSRGRIALVLPPLSWFQTLLDEGATLAEMSPEILIAASQLPGPPLRDPSDRIIAATARAQNYRLMTRDRPILEFAAAGHAFAIPC</sequence>
<proteinExistence type="predicted"/>
<name>A0ABV6R6J0_9CAUL</name>
<accession>A0ABV6R6J0</accession>
<evidence type="ECO:0000259" key="1">
    <source>
        <dbReference type="Pfam" id="PF01850"/>
    </source>
</evidence>
<gene>
    <name evidence="2" type="ORF">ACFFGE_10220</name>
</gene>